<name>A0AA37VSI1_PSEPU</name>
<gene>
    <name evidence="2" type="ORF">PPUN14671_17550</name>
</gene>
<evidence type="ECO:0000259" key="1">
    <source>
        <dbReference type="Pfam" id="PF24801"/>
    </source>
</evidence>
<evidence type="ECO:0000313" key="3">
    <source>
        <dbReference type="Proteomes" id="UP001161257"/>
    </source>
</evidence>
<organism evidence="2 3">
    <name type="scientific">Pseudomonas putida</name>
    <name type="common">Arthrobacter siderocapsulatus</name>
    <dbReference type="NCBI Taxonomy" id="303"/>
    <lineage>
        <taxon>Bacteria</taxon>
        <taxon>Pseudomonadati</taxon>
        <taxon>Pseudomonadota</taxon>
        <taxon>Gammaproteobacteria</taxon>
        <taxon>Pseudomonadales</taxon>
        <taxon>Pseudomonadaceae</taxon>
        <taxon>Pseudomonas</taxon>
    </lineage>
</organism>
<reference evidence="2" key="1">
    <citation type="submission" date="2023-01" db="EMBL/GenBank/DDBJ databases">
        <title>Whole-genome sequence of Pseudomonas putida NBRC 14671.</title>
        <authorList>
            <person name="Morohoshi T."/>
            <person name="Someya N."/>
        </authorList>
    </citation>
    <scope>NUCLEOTIDE SEQUENCE</scope>
    <source>
        <strain evidence="2">NBRC 14671</strain>
    </source>
</reference>
<dbReference type="Pfam" id="PF24801">
    <property type="entry name" value="FNIII-A_GpJ"/>
    <property type="match status" value="1"/>
</dbReference>
<dbReference type="AlphaFoldDB" id="A0AA37VSI1"/>
<dbReference type="InterPro" id="IPR055385">
    <property type="entry name" value="GpJ_HDII-ins2"/>
</dbReference>
<sequence length="1033" mass="112576">MIEFYPSKLEGSPLERHRTDQVMTIEGWLFQNVPGYTPRQSPPISVELNGVFINPERWAKTEFLPQDTVRIYPEPKGTGLEVAVWAVVAAVVAVGVVMMTQRPLSTPRNRGRSGQNLNLAKTTGNQVKVGDVIREVAGRTRIFPDYLVPPRHYFVNETEQWVELLLCVGVGEFEINATDVKFSDTTLASLGSTARYKVYGPGESLADESARLWWHNSTEVGATNTGSGGLTLTNTTQVAQQFSGNALLAADLVLSVPEGAGWFPFGWDSGMIARVELTYPYTFTAPVDGSATIVSGPHLPMLQAFVGMRIEIAGANAGNYIVASYEPEVPGTPAVPGNASMVTGSAAPARFNFDVVSLSFTVSRGVSSFPVSLNTNVANLAGLVSAVSASLSGTGLVASASSGRLRIAEQAAPFTGSPLSVTGSVTDILGSIPAFVTGVKTETATDGQYARMTMAYDGGAPAVGLQPGSLLATIGYRGLRYRITEVSDDSVEDDGNTPADESHGPSAITVVRLTDTGAVDDDWLGFDAMQTSDVSVVLDSSTTEGDWAGSFAVCPENEVVRRVELDFFFPAGLIAYSKKGRQVEVTVKVEAQYRDINTAGEWTSVFWTFKAARRDQIAFTRAINFPTYMRGEIRVRRIGEESSDSNQQDRVQWYGLRARIDKAPLRYEGVTTIAVYACGGTKLSAQSESQVSLIATRKLPVLVNGAWSEPTATRDIAPWASYVSKSVGATDDDVDIEEFVRYGAIWHSRGDYFDFSVEEAGTVKEALNDALKAGFAEFTLERGRITPVRDEPRSQIKNMYTPQNMTGPLKRSFTLPAPDDFDGVSIKFRDQRTWAEETVKCRLPGDAFQTVKEITLDGVTDRDRAWRYGMRQRRAQVYQNKSYSWGTELSALNSGYLNYDAVADDIPGYAQSSIMTDFSVGEGPVVIESSEAFTWSEGQTHVLAVRRPDGSISGPWAAYRIDDYRIAIQSIDFVPDLSQQIAPPHLLFGTSTRWCYPVLVTSIEPGDYSAEMEAINYDVRVYADDDNFAPEDA</sequence>
<dbReference type="Proteomes" id="UP001161257">
    <property type="component" value="Unassembled WGS sequence"/>
</dbReference>
<accession>A0AA37VSI1</accession>
<evidence type="ECO:0000313" key="2">
    <source>
        <dbReference type="EMBL" id="GLO34922.1"/>
    </source>
</evidence>
<dbReference type="NCBIfam" id="NF040662">
    <property type="entry name" value="attach_TipJ_rel"/>
    <property type="match status" value="1"/>
</dbReference>
<keyword evidence="2" id="KW-0808">Transferase</keyword>
<keyword evidence="2" id="KW-0418">Kinase</keyword>
<dbReference type="RefSeq" id="WP_284355731.1">
    <property type="nucleotide sequence ID" value="NZ_BSKF01000009.1"/>
</dbReference>
<feature type="domain" description="Tip attachment protein J HDII-ins2" evidence="1">
    <location>
        <begin position="557"/>
        <end position="661"/>
    </location>
</feature>
<comment type="caution">
    <text evidence="2">The sequence shown here is derived from an EMBL/GenBank/DDBJ whole genome shotgun (WGS) entry which is preliminary data.</text>
</comment>
<dbReference type="GO" id="GO:0016301">
    <property type="term" value="F:kinase activity"/>
    <property type="evidence" value="ECO:0007669"/>
    <property type="project" value="UniProtKB-KW"/>
</dbReference>
<protein>
    <submittedName>
        <fullName evidence="2">Kinase</fullName>
    </submittedName>
</protein>
<proteinExistence type="predicted"/>
<dbReference type="EMBL" id="BSKJ01000003">
    <property type="protein sequence ID" value="GLO34922.1"/>
    <property type="molecule type" value="Genomic_DNA"/>
</dbReference>